<feature type="DNA-binding region" description="Homeobox" evidence="5">
    <location>
        <begin position="222"/>
        <end position="281"/>
    </location>
</feature>
<evidence type="ECO:0000313" key="9">
    <source>
        <dbReference type="Proteomes" id="UP000728185"/>
    </source>
</evidence>
<dbReference type="InterPro" id="IPR001356">
    <property type="entry name" value="HD"/>
</dbReference>
<dbReference type="GO" id="GO:0000981">
    <property type="term" value="F:DNA-binding transcription factor activity, RNA polymerase II-specific"/>
    <property type="evidence" value="ECO:0007669"/>
    <property type="project" value="InterPro"/>
</dbReference>
<dbReference type="InterPro" id="IPR009057">
    <property type="entry name" value="Homeodomain-like_sf"/>
</dbReference>
<dbReference type="SUPFAM" id="SSF46689">
    <property type="entry name" value="Homeodomain-like"/>
    <property type="match status" value="1"/>
</dbReference>
<dbReference type="AlphaFoldDB" id="A0A8E0RTD7"/>
<dbReference type="GO" id="GO:0003677">
    <property type="term" value="F:DNA binding"/>
    <property type="evidence" value="ECO:0007669"/>
    <property type="project" value="UniProtKB-UniRule"/>
</dbReference>
<dbReference type="EMBL" id="LUCM01009244">
    <property type="protein sequence ID" value="KAA0187274.1"/>
    <property type="molecule type" value="Genomic_DNA"/>
</dbReference>
<gene>
    <name evidence="8" type="ORF">FBUS_06221</name>
</gene>
<evidence type="ECO:0000313" key="8">
    <source>
        <dbReference type="EMBL" id="KAA0187274.1"/>
    </source>
</evidence>
<evidence type="ECO:0000259" key="7">
    <source>
        <dbReference type="PROSITE" id="PS50071"/>
    </source>
</evidence>
<evidence type="ECO:0000256" key="4">
    <source>
        <dbReference type="ARBA" id="ARBA00038504"/>
    </source>
</evidence>
<dbReference type="PROSITE" id="PS50071">
    <property type="entry name" value="HOMEOBOX_2"/>
    <property type="match status" value="1"/>
</dbReference>
<evidence type="ECO:0000256" key="3">
    <source>
        <dbReference type="ARBA" id="ARBA00023242"/>
    </source>
</evidence>
<dbReference type="PANTHER" id="PTHR24331:SF0">
    <property type="entry name" value="DBX"/>
    <property type="match status" value="1"/>
</dbReference>
<dbReference type="InterPro" id="IPR017970">
    <property type="entry name" value="Homeobox_CS"/>
</dbReference>
<dbReference type="OrthoDB" id="6159439at2759"/>
<organism evidence="8 9">
    <name type="scientific">Fasciolopsis buskii</name>
    <dbReference type="NCBI Taxonomy" id="27845"/>
    <lineage>
        <taxon>Eukaryota</taxon>
        <taxon>Metazoa</taxon>
        <taxon>Spiralia</taxon>
        <taxon>Lophotrochozoa</taxon>
        <taxon>Platyhelminthes</taxon>
        <taxon>Trematoda</taxon>
        <taxon>Digenea</taxon>
        <taxon>Plagiorchiida</taxon>
        <taxon>Echinostomata</taxon>
        <taxon>Echinostomatoidea</taxon>
        <taxon>Fasciolidae</taxon>
        <taxon>Fasciolopsis</taxon>
    </lineage>
</organism>
<evidence type="ECO:0000256" key="2">
    <source>
        <dbReference type="ARBA" id="ARBA00023155"/>
    </source>
</evidence>
<dbReference type="InterPro" id="IPR000047">
    <property type="entry name" value="HTH_motif"/>
</dbReference>
<dbReference type="Pfam" id="PF00046">
    <property type="entry name" value="Homeodomain"/>
    <property type="match status" value="1"/>
</dbReference>
<dbReference type="SMART" id="SM00389">
    <property type="entry name" value="HOX"/>
    <property type="match status" value="1"/>
</dbReference>
<proteinExistence type="inferred from homology"/>
<keyword evidence="2 5" id="KW-0371">Homeobox</keyword>
<accession>A0A8E0RTD7</accession>
<dbReference type="Gene3D" id="1.10.10.60">
    <property type="entry name" value="Homeodomain-like"/>
    <property type="match status" value="1"/>
</dbReference>
<evidence type="ECO:0000256" key="1">
    <source>
        <dbReference type="ARBA" id="ARBA00023125"/>
    </source>
</evidence>
<keyword evidence="3 5" id="KW-0539">Nucleus</keyword>
<keyword evidence="1 5" id="KW-0238">DNA-binding</keyword>
<dbReference type="PRINTS" id="PR00031">
    <property type="entry name" value="HTHREPRESSR"/>
</dbReference>
<sequence length="466" mass="52240">MYYKKCSLDFSVSSLLEDRPEETEEVNGSSVVKLGIHFEPDKRTTCVKQLRQTAADFGGEYSMCDEDCKQSNSCTTYTSPTAAISSTNDRITKKYSSRQMMSVASLCTAPVGPACYSMCGQDQTVPNPFITGELRRLTEFLYNELSKKSQVLWSYQTHCAGPHRFPVLEMQPYKTGLDNSLLSYSIGGLGQGDVRGYDSTSGVVLHSLRRCATARGDASSRGILRRAVFTEFQREGLELAFTRHAYITKPDRKALAEQLGLKDTQVKIWFQNRRMKWRSLQQRALATTVSKRNPTHVDGSSTSLPSKFKVTRLLRETSENGMEAKLVCHRFQAQGAPSVPSEQVLAPSENIRTVTDSPQSFMQLKGSNEKEVSERANPPQIADHLIANLKTPLVIHPANIEVEYLQQVGHIINDSKSENCLELLAESQRELQRLSLFLKLIEMTQFSKERHGDSLEHPLDTKAVVK</sequence>
<evidence type="ECO:0000256" key="6">
    <source>
        <dbReference type="RuleBase" id="RU000682"/>
    </source>
</evidence>
<dbReference type="InterPro" id="IPR051662">
    <property type="entry name" value="H2.0_Homeobox_NeuralPatt"/>
</dbReference>
<evidence type="ECO:0000256" key="5">
    <source>
        <dbReference type="PROSITE-ProRule" id="PRU00108"/>
    </source>
</evidence>
<dbReference type="GO" id="GO:0005634">
    <property type="term" value="C:nucleus"/>
    <property type="evidence" value="ECO:0007669"/>
    <property type="project" value="UniProtKB-SubCell"/>
</dbReference>
<comment type="subcellular location">
    <subcellularLocation>
        <location evidence="5 6">Nucleus</location>
    </subcellularLocation>
</comment>
<dbReference type="PANTHER" id="PTHR24331">
    <property type="entry name" value="DBX"/>
    <property type="match status" value="1"/>
</dbReference>
<comment type="caution">
    <text evidence="8">The sequence shown here is derived from an EMBL/GenBank/DDBJ whole genome shotgun (WGS) entry which is preliminary data.</text>
</comment>
<feature type="domain" description="Homeobox" evidence="7">
    <location>
        <begin position="220"/>
        <end position="280"/>
    </location>
</feature>
<dbReference type="Proteomes" id="UP000728185">
    <property type="component" value="Unassembled WGS sequence"/>
</dbReference>
<reference evidence="8" key="1">
    <citation type="submission" date="2019-05" db="EMBL/GenBank/DDBJ databases">
        <title>Annotation for the trematode Fasciolopsis buski.</title>
        <authorList>
            <person name="Choi Y.-J."/>
        </authorList>
    </citation>
    <scope>NUCLEOTIDE SEQUENCE</scope>
    <source>
        <strain evidence="8">HT</strain>
        <tissue evidence="8">Whole worm</tissue>
    </source>
</reference>
<protein>
    <recommendedName>
        <fullName evidence="7">Homeobox domain-containing protein</fullName>
    </recommendedName>
</protein>
<dbReference type="PROSITE" id="PS00027">
    <property type="entry name" value="HOMEOBOX_1"/>
    <property type="match status" value="1"/>
</dbReference>
<comment type="similarity">
    <text evidence="4">Belongs to the H2.0 homeobox family.</text>
</comment>
<dbReference type="CDD" id="cd00086">
    <property type="entry name" value="homeodomain"/>
    <property type="match status" value="1"/>
</dbReference>
<name>A0A8E0RTD7_9TREM</name>
<keyword evidence="9" id="KW-1185">Reference proteome</keyword>